<evidence type="ECO:0000313" key="4">
    <source>
        <dbReference type="EMBL" id="ADP82524.1"/>
    </source>
</evidence>
<dbReference type="KEGG" id="fri:FraEuI1c_4531"/>
<dbReference type="Pfam" id="PF00501">
    <property type="entry name" value="AMP-binding"/>
    <property type="match status" value="1"/>
</dbReference>
<dbReference type="GO" id="GO:0031177">
    <property type="term" value="F:phosphopantetheine binding"/>
    <property type="evidence" value="ECO:0007669"/>
    <property type="project" value="TreeGrafter"/>
</dbReference>
<dbReference type="GO" id="GO:0005737">
    <property type="term" value="C:cytoplasm"/>
    <property type="evidence" value="ECO:0007669"/>
    <property type="project" value="TreeGrafter"/>
</dbReference>
<feature type="domain" description="AMP-binding enzyme C-terminal" evidence="3">
    <location>
        <begin position="465"/>
        <end position="541"/>
    </location>
</feature>
<dbReference type="GO" id="GO:0044550">
    <property type="term" value="P:secondary metabolite biosynthetic process"/>
    <property type="evidence" value="ECO:0007669"/>
    <property type="project" value="TreeGrafter"/>
</dbReference>
<dbReference type="InterPro" id="IPR045851">
    <property type="entry name" value="AMP-bd_C_sf"/>
</dbReference>
<dbReference type="AlphaFoldDB" id="E3IVL8"/>
<dbReference type="RefSeq" id="WP_013425642.1">
    <property type="nucleotide sequence ID" value="NC_014666.1"/>
</dbReference>
<dbReference type="Proteomes" id="UP000002484">
    <property type="component" value="Chromosome"/>
</dbReference>
<evidence type="ECO:0000259" key="3">
    <source>
        <dbReference type="Pfam" id="PF13193"/>
    </source>
</evidence>
<feature type="compositionally biased region" description="Low complexity" evidence="1">
    <location>
        <begin position="1"/>
        <end position="14"/>
    </location>
</feature>
<name>E3IVL8_PSEI1</name>
<dbReference type="InterPro" id="IPR010071">
    <property type="entry name" value="AA_adenyl_dom"/>
</dbReference>
<gene>
    <name evidence="4" type="ordered locus">FraEuI1c_4531</name>
</gene>
<dbReference type="FunFam" id="3.40.50.12780:FF:000012">
    <property type="entry name" value="Non-ribosomal peptide synthetase"/>
    <property type="match status" value="1"/>
</dbReference>
<dbReference type="InterPro" id="IPR025110">
    <property type="entry name" value="AMP-bd_C"/>
</dbReference>
<dbReference type="InterPro" id="IPR000873">
    <property type="entry name" value="AMP-dep_synth/lig_dom"/>
</dbReference>
<dbReference type="OrthoDB" id="4477213at2"/>
<organism evidence="4 5">
    <name type="scientific">Pseudofrankia inefficax (strain DSM 45817 / CECT 9037 / DDB 130130 / EuI1c)</name>
    <name type="common">Frankia inefficax</name>
    <dbReference type="NCBI Taxonomy" id="298654"/>
    <lineage>
        <taxon>Bacteria</taxon>
        <taxon>Bacillati</taxon>
        <taxon>Actinomycetota</taxon>
        <taxon>Actinomycetes</taxon>
        <taxon>Frankiales</taxon>
        <taxon>Frankiaceae</taxon>
        <taxon>Pseudofrankia</taxon>
    </lineage>
</organism>
<keyword evidence="5" id="KW-1185">Reference proteome</keyword>
<dbReference type="PANTHER" id="PTHR45527">
    <property type="entry name" value="NONRIBOSOMAL PEPTIDE SYNTHETASE"/>
    <property type="match status" value="1"/>
</dbReference>
<reference evidence="4 5" key="1">
    <citation type="submission" date="2010-10" db="EMBL/GenBank/DDBJ databases">
        <title>Complete sequence of Frankia sp. EuI1c.</title>
        <authorList>
            <consortium name="US DOE Joint Genome Institute"/>
            <person name="Lucas S."/>
            <person name="Copeland A."/>
            <person name="Lapidus A."/>
            <person name="Cheng J.-F."/>
            <person name="Bruce D."/>
            <person name="Goodwin L."/>
            <person name="Pitluck S."/>
            <person name="Chertkov O."/>
            <person name="Detter J.C."/>
            <person name="Han C."/>
            <person name="Tapia R."/>
            <person name="Land M."/>
            <person name="Hauser L."/>
            <person name="Jeffries C."/>
            <person name="Kyrpides N."/>
            <person name="Ivanova N."/>
            <person name="Mikhailova N."/>
            <person name="Beauchemin N."/>
            <person name="Sen A."/>
            <person name="Sur S.A."/>
            <person name="Gtari M."/>
            <person name="Wall L."/>
            <person name="Tisa L."/>
            <person name="Woyke T."/>
        </authorList>
    </citation>
    <scope>NUCLEOTIDE SEQUENCE [LARGE SCALE GENOMIC DNA]</scope>
    <source>
        <strain evidence="5">DSM 45817 / CECT 9037 / EuI1c</strain>
    </source>
</reference>
<dbReference type="SUPFAM" id="SSF56801">
    <property type="entry name" value="Acetyl-CoA synthetase-like"/>
    <property type="match status" value="1"/>
</dbReference>
<feature type="region of interest" description="Disordered" evidence="1">
    <location>
        <begin position="1"/>
        <end position="22"/>
    </location>
</feature>
<dbReference type="InterPro" id="IPR042099">
    <property type="entry name" value="ANL_N_sf"/>
</dbReference>
<dbReference type="Pfam" id="PF13193">
    <property type="entry name" value="AMP-binding_C"/>
    <property type="match status" value="1"/>
</dbReference>
<dbReference type="GO" id="GO:0043041">
    <property type="term" value="P:amino acid activation for nonribosomal peptide biosynthetic process"/>
    <property type="evidence" value="ECO:0007669"/>
    <property type="project" value="TreeGrafter"/>
</dbReference>
<evidence type="ECO:0000313" key="5">
    <source>
        <dbReference type="Proteomes" id="UP000002484"/>
    </source>
</evidence>
<dbReference type="STRING" id="298654.FraEuI1c_4531"/>
<sequence>MVSTRPTTPTTPSPAADDWSAGPVSPLVDRSLSALVADQASRTPDAVAVVGLDDAGGPAVTLTYAELERRADAVAARLRATGVGPEVTVGVCVPRSAALTVALLGVLRAGGAFVPLESGWPDRRLVAVAGGAGIAAVLTGPGVTLPDLPAADPADAPPTGNVPVIRLDAAGRPVDPAAPTPTPAPGPDLGVDMENLAYVIYTSGSTNEPKGVMVRHQAICNRLRWQADLLGLTAADVLLHEAPLGVDISINEIFLPLTTGARLVVAPPRAGGDPGALLEIIREQAVTFCYVGTSLLGAMLDRQEAAAAGRSLRHVWCGGEVLPDELYRRFQDRWDARLVHGYGPAEATIGVSCRVFEPGVPEARVSIGRPNPNTTIRILDDEYNPVPVGAVGELFVSGLPLARGYLNDPRRTADRFVPDPFSQDPGARMYATGDLARFRADGEIEFVGRVDNQVKIGGFRVELEEIEDVLARHPGVRQAVVVLATGPTGTDELRAYHVRQGGAVQPEPDALRTWLAERLPRHMVPEVFVPLTELPLTAAGKIDRRAVAALAPSHSRRNR</sequence>
<evidence type="ECO:0000259" key="2">
    <source>
        <dbReference type="Pfam" id="PF00501"/>
    </source>
</evidence>
<evidence type="ECO:0000256" key="1">
    <source>
        <dbReference type="SAM" id="MobiDB-lite"/>
    </source>
</evidence>
<proteinExistence type="predicted"/>
<dbReference type="PANTHER" id="PTHR45527:SF1">
    <property type="entry name" value="FATTY ACID SYNTHASE"/>
    <property type="match status" value="1"/>
</dbReference>
<dbReference type="Gene3D" id="3.40.50.12780">
    <property type="entry name" value="N-terminal domain of ligase-like"/>
    <property type="match status" value="1"/>
</dbReference>
<dbReference type="HOGENOM" id="CLU_000022_2_12_11"/>
<feature type="domain" description="AMP-dependent synthetase/ligase" evidence="2">
    <location>
        <begin position="37"/>
        <end position="406"/>
    </location>
</feature>
<accession>E3IVL8</accession>
<dbReference type="EMBL" id="CP002299">
    <property type="protein sequence ID" value="ADP82524.1"/>
    <property type="molecule type" value="Genomic_DNA"/>
</dbReference>
<dbReference type="NCBIfam" id="TIGR01733">
    <property type="entry name" value="AA-adenyl-dom"/>
    <property type="match status" value="1"/>
</dbReference>
<dbReference type="Gene3D" id="3.30.300.30">
    <property type="match status" value="1"/>
</dbReference>
<dbReference type="eggNOG" id="COG1020">
    <property type="taxonomic scope" value="Bacteria"/>
</dbReference>
<protein>
    <submittedName>
        <fullName evidence="4">Amino acid adenylation domain protein</fullName>
    </submittedName>
</protein>
<dbReference type="InParanoid" id="E3IVL8"/>